<gene>
    <name evidence="3" type="primary">LOC108569785</name>
</gene>
<dbReference type="PANTHER" id="PTHR13475">
    <property type="entry name" value="NEUGRIN"/>
    <property type="match status" value="1"/>
</dbReference>
<dbReference type="Pfam" id="PF06413">
    <property type="entry name" value="Neugrin"/>
    <property type="match status" value="1"/>
</dbReference>
<keyword evidence="2" id="KW-1185">Reference proteome</keyword>
<protein>
    <submittedName>
        <fullName evidence="3">Neugrin</fullName>
    </submittedName>
</protein>
<evidence type="ECO:0000256" key="1">
    <source>
        <dbReference type="SAM" id="Coils"/>
    </source>
</evidence>
<proteinExistence type="predicted"/>
<feature type="coiled-coil region" evidence="1">
    <location>
        <begin position="48"/>
        <end position="75"/>
    </location>
</feature>
<sequence>MLKFCVSSILKTQNVQKSVIRNARFKNKRREDAGIKYQTRLLGETQELDELEADFNAMNMSHRQHENEIRAMKEQVKYLIVKRKYFDKEKTPNFLTWADKMQIKHLHSKDPEEWNVERLSEGFPALPETILKILKGNWSKKNENKIKNHDLGVKRNWREFTAKKLDLPKDLVEHLRRFTNRSASTNEFVEEVEPKRQLLRIGGEFSEIIGSYERLKTKELLPEVKEVEVKRPLKETYLSENQEEFEVKQEMTFSAYKDSLRSKGEAANDVDKEIMKSEESKVVAETKEIELQVAKYVNRKGSISVLEKNDNKHLVYPERIIIPEKQRKRGSTYKLYDCYYDDDGTFLYRVPGME</sequence>
<accession>A0ABM1NJF7</accession>
<dbReference type="RefSeq" id="XP_017786957.1">
    <property type="nucleotide sequence ID" value="XM_017931468.1"/>
</dbReference>
<organism evidence="2 3">
    <name type="scientific">Nicrophorus vespilloides</name>
    <name type="common">Boreal carrion beetle</name>
    <dbReference type="NCBI Taxonomy" id="110193"/>
    <lineage>
        <taxon>Eukaryota</taxon>
        <taxon>Metazoa</taxon>
        <taxon>Ecdysozoa</taxon>
        <taxon>Arthropoda</taxon>
        <taxon>Hexapoda</taxon>
        <taxon>Insecta</taxon>
        <taxon>Pterygota</taxon>
        <taxon>Neoptera</taxon>
        <taxon>Endopterygota</taxon>
        <taxon>Coleoptera</taxon>
        <taxon>Polyphaga</taxon>
        <taxon>Staphyliniformia</taxon>
        <taxon>Silphidae</taxon>
        <taxon>Nicrophorinae</taxon>
        <taxon>Nicrophorus</taxon>
    </lineage>
</organism>
<dbReference type="Proteomes" id="UP000695000">
    <property type="component" value="Unplaced"/>
</dbReference>
<name>A0ABM1NJF7_NICVS</name>
<dbReference type="InterPro" id="IPR010487">
    <property type="entry name" value="NGRN/Rrg9"/>
</dbReference>
<evidence type="ECO:0000313" key="2">
    <source>
        <dbReference type="Proteomes" id="UP000695000"/>
    </source>
</evidence>
<dbReference type="PANTHER" id="PTHR13475:SF3">
    <property type="entry name" value="NEUGRIN"/>
    <property type="match status" value="1"/>
</dbReference>
<dbReference type="GeneID" id="108569785"/>
<reference evidence="3" key="1">
    <citation type="submission" date="2025-08" db="UniProtKB">
        <authorList>
            <consortium name="RefSeq"/>
        </authorList>
    </citation>
    <scope>IDENTIFICATION</scope>
    <source>
        <tissue evidence="3">Whole Larva</tissue>
    </source>
</reference>
<keyword evidence="1" id="KW-0175">Coiled coil</keyword>
<evidence type="ECO:0000313" key="3">
    <source>
        <dbReference type="RefSeq" id="XP_017786957.1"/>
    </source>
</evidence>